<sequence length="1204" mass="128307">MTCLDPPNISVSERARKREISSYLSAACIPSDVGLPQSPARLSKDPILTALVQLGAQRLDVDRAFFSLIDGQHQYIVAEATRSHALAKAGHCTPGDEIYLGVSKLDITFGVCPRTIATFTDETGTQVIRSPNVIGEKDRYIIKDFVADPHYRQCPYVTGFPYMRSYAEVPITSPLGYVLGSYCVVHNEVRDFDNDATIFILREISQTIMEHLDLVRIKQNRLRSEQLIKGLNVFVRQGSQHDPDAEVIEVPDASGDSSCESSSSIKAALSSPSPSLAPSLSTPSTSIASSNDSTLATSATPLESNPFDSALPDPNTSTLSPSLSPSCGTPCPNDRPSAVSSDVTRAFTRAAALIRETMGMDGLVFLDACSNGFDRTPSPGYSANPLARRGSLVPSPVPFAPSLHPNVGPGNADCSHCGPGIPEALLLRLIRAFPQGHIFSADEWGHIDEASVAGRRTASSGADVAELFTFLPGARSVIFLPLWHFQRESWFAATLGWVTSPTRAFDPADLTFLAAFGNSVMAEVSRFEALEVSRAKSDFISSVSHELRSPLHGILASAELFKEATQDPTLVSMIEMIESCGKTLLDTFNNLLDFAKINNLTKMAPAAQESGQPAPTQATETDLAVLVQDVVETMHMGHLSKLAVQDDLSPLGHFTPTPQTRPTLRDPVIVTIAIEPRPSWNRVLDIGAWKRIVMNVFGNALKYTKAGHIEVGLTIALNPDRIVFSVRDSGIGMSPDYLKYQLFTPFAQENHLSPGTGLGLSIVKQLVKSLGGDLDVTSQLGRGTTVRISVPLHPQGQPTFSLTLPPKSPPSPHPLSTLRACYLPPSFLAADVSTTTLTRARTVQIALSSILTGNLGMSFALASASSLPAADVYFLDSALLPHAQAADIASLVAGRLGQRVPIVALAWAETKRPGEGVVWCRHPLGPKKVAQAVVAAMAAAVEEAQPQKPVRHVPGSFPPPEPAAVTVPETSGSILESLGLITDAARGIAEAAKSITRITDSVAGMLGGLRLVPKGSFKLRPKVPAKPSLLSSHSHSMSAPAAVLPATTTAAALLPTTTLSTPTPPATAPGKPHLLLVDDNPLNLRILATLSLRLNCTYTTCANGLAALTSFKSTQTTPTPYTLVFMDISMPVMDGFAATRAMREWEREWGLKPVRIVALTGLGSEGDREEAFRAGCEEFLVKPVSVGEVRRCLGVGVGGEAVAV</sequence>
<evidence type="ECO:0000256" key="6">
    <source>
        <dbReference type="PROSITE-ProRule" id="PRU00169"/>
    </source>
</evidence>
<dbReference type="InterPro" id="IPR036890">
    <property type="entry name" value="HATPase_C_sf"/>
</dbReference>
<dbReference type="SMART" id="SM00448">
    <property type="entry name" value="REC"/>
    <property type="match status" value="1"/>
</dbReference>
<feature type="compositionally biased region" description="Polar residues" evidence="7">
    <location>
        <begin position="295"/>
        <end position="307"/>
    </location>
</feature>
<evidence type="ECO:0000256" key="7">
    <source>
        <dbReference type="SAM" id="MobiDB-lite"/>
    </source>
</evidence>
<evidence type="ECO:0000259" key="8">
    <source>
        <dbReference type="PROSITE" id="PS50109"/>
    </source>
</evidence>
<evidence type="ECO:0000256" key="1">
    <source>
        <dbReference type="ARBA" id="ARBA00000085"/>
    </source>
</evidence>
<dbReference type="Pfam" id="PF02518">
    <property type="entry name" value="HATPase_c"/>
    <property type="match status" value="1"/>
</dbReference>
<feature type="domain" description="Response regulatory" evidence="9">
    <location>
        <begin position="1073"/>
        <end position="1197"/>
    </location>
</feature>
<keyword evidence="4" id="KW-0808">Transferase</keyword>
<dbReference type="SMART" id="SM00388">
    <property type="entry name" value="HisKA"/>
    <property type="match status" value="1"/>
</dbReference>
<dbReference type="FunFam" id="3.30.450.40:FF:000083">
    <property type="entry name" value="Sensor histidine kinase/response regulator, putative (AFU_orthologue AFUA_4G00660)"/>
    <property type="match status" value="1"/>
</dbReference>
<dbReference type="Pfam" id="PF00072">
    <property type="entry name" value="Response_reg"/>
    <property type="match status" value="1"/>
</dbReference>
<evidence type="ECO:0000256" key="3">
    <source>
        <dbReference type="ARBA" id="ARBA00022553"/>
    </source>
</evidence>
<dbReference type="InterPro" id="IPR004358">
    <property type="entry name" value="Sig_transdc_His_kin-like_C"/>
</dbReference>
<dbReference type="GO" id="GO:0000155">
    <property type="term" value="F:phosphorelay sensor kinase activity"/>
    <property type="evidence" value="ECO:0007669"/>
    <property type="project" value="InterPro"/>
</dbReference>
<dbReference type="InterPro" id="IPR011006">
    <property type="entry name" value="CheY-like_superfamily"/>
</dbReference>
<dbReference type="CDD" id="cd17546">
    <property type="entry name" value="REC_hyHK_CKI1_RcsC-like"/>
    <property type="match status" value="1"/>
</dbReference>
<dbReference type="GO" id="GO:0009927">
    <property type="term" value="F:histidine phosphotransfer kinase activity"/>
    <property type="evidence" value="ECO:0007669"/>
    <property type="project" value="TreeGrafter"/>
</dbReference>
<dbReference type="Gene3D" id="3.30.450.40">
    <property type="match status" value="1"/>
</dbReference>
<evidence type="ECO:0000256" key="5">
    <source>
        <dbReference type="ARBA" id="ARBA00022777"/>
    </source>
</evidence>
<evidence type="ECO:0000313" key="10">
    <source>
        <dbReference type="EMBL" id="KAF2397682.1"/>
    </source>
</evidence>
<accession>A0A6G1HNW6</accession>
<evidence type="ECO:0000256" key="2">
    <source>
        <dbReference type="ARBA" id="ARBA00012438"/>
    </source>
</evidence>
<feature type="domain" description="Histidine kinase" evidence="8">
    <location>
        <begin position="542"/>
        <end position="794"/>
    </location>
</feature>
<feature type="compositionally biased region" description="Low complexity" evidence="7">
    <location>
        <begin position="311"/>
        <end position="332"/>
    </location>
</feature>
<dbReference type="Gene3D" id="3.40.50.2300">
    <property type="match status" value="1"/>
</dbReference>
<dbReference type="Pfam" id="PF00512">
    <property type="entry name" value="HisKA"/>
    <property type="match status" value="1"/>
</dbReference>
<dbReference type="PRINTS" id="PR00344">
    <property type="entry name" value="BCTRLSENSOR"/>
</dbReference>
<protein>
    <recommendedName>
        <fullName evidence="2">histidine kinase</fullName>
        <ecNumber evidence="2">2.7.13.3</ecNumber>
    </recommendedName>
</protein>
<proteinExistence type="predicted"/>
<dbReference type="OrthoDB" id="10249433at2759"/>
<evidence type="ECO:0000259" key="9">
    <source>
        <dbReference type="PROSITE" id="PS50110"/>
    </source>
</evidence>
<dbReference type="Gene3D" id="1.10.287.130">
    <property type="match status" value="1"/>
</dbReference>
<feature type="modified residue" description="4-aspartylphosphate" evidence="6">
    <location>
        <position position="1127"/>
    </location>
</feature>
<dbReference type="EC" id="2.7.13.3" evidence="2"/>
<name>A0A6G1HNW6_9PEZI</name>
<dbReference type="PANTHER" id="PTHR43047:SF72">
    <property type="entry name" value="OSMOSENSING HISTIDINE PROTEIN KINASE SLN1"/>
    <property type="match status" value="1"/>
</dbReference>
<dbReference type="InterPro" id="IPR029016">
    <property type="entry name" value="GAF-like_dom_sf"/>
</dbReference>
<gene>
    <name evidence="10" type="ORF">EJ06DRAFT_532676</name>
</gene>
<dbReference type="InterPro" id="IPR005467">
    <property type="entry name" value="His_kinase_dom"/>
</dbReference>
<dbReference type="InterPro" id="IPR036097">
    <property type="entry name" value="HisK_dim/P_sf"/>
</dbReference>
<comment type="catalytic activity">
    <reaction evidence="1">
        <text>ATP + protein L-histidine = ADP + protein N-phospho-L-histidine.</text>
        <dbReference type="EC" id="2.7.13.3"/>
    </reaction>
</comment>
<dbReference type="AlphaFoldDB" id="A0A6G1HNW6"/>
<dbReference type="Proteomes" id="UP000799640">
    <property type="component" value="Unassembled WGS sequence"/>
</dbReference>
<dbReference type="SUPFAM" id="SSF47384">
    <property type="entry name" value="Homodimeric domain of signal transducing histidine kinase"/>
    <property type="match status" value="1"/>
</dbReference>
<keyword evidence="3 6" id="KW-0597">Phosphoprotein</keyword>
<keyword evidence="11" id="KW-1185">Reference proteome</keyword>
<keyword evidence="5" id="KW-0418">Kinase</keyword>
<dbReference type="GO" id="GO:0005886">
    <property type="term" value="C:plasma membrane"/>
    <property type="evidence" value="ECO:0007669"/>
    <property type="project" value="TreeGrafter"/>
</dbReference>
<organism evidence="10 11">
    <name type="scientific">Trichodelitschia bisporula</name>
    <dbReference type="NCBI Taxonomy" id="703511"/>
    <lineage>
        <taxon>Eukaryota</taxon>
        <taxon>Fungi</taxon>
        <taxon>Dikarya</taxon>
        <taxon>Ascomycota</taxon>
        <taxon>Pezizomycotina</taxon>
        <taxon>Dothideomycetes</taxon>
        <taxon>Dothideomycetes incertae sedis</taxon>
        <taxon>Phaeotrichales</taxon>
        <taxon>Phaeotrichaceae</taxon>
        <taxon>Trichodelitschia</taxon>
    </lineage>
</organism>
<dbReference type="SUPFAM" id="SSF55874">
    <property type="entry name" value="ATPase domain of HSP90 chaperone/DNA topoisomerase II/histidine kinase"/>
    <property type="match status" value="1"/>
</dbReference>
<dbReference type="InterPro" id="IPR003661">
    <property type="entry name" value="HisK_dim/P_dom"/>
</dbReference>
<reference evidence="10" key="1">
    <citation type="journal article" date="2020" name="Stud. Mycol.">
        <title>101 Dothideomycetes genomes: a test case for predicting lifestyles and emergence of pathogens.</title>
        <authorList>
            <person name="Haridas S."/>
            <person name="Albert R."/>
            <person name="Binder M."/>
            <person name="Bloem J."/>
            <person name="Labutti K."/>
            <person name="Salamov A."/>
            <person name="Andreopoulos B."/>
            <person name="Baker S."/>
            <person name="Barry K."/>
            <person name="Bills G."/>
            <person name="Bluhm B."/>
            <person name="Cannon C."/>
            <person name="Castanera R."/>
            <person name="Culley D."/>
            <person name="Daum C."/>
            <person name="Ezra D."/>
            <person name="Gonzalez J."/>
            <person name="Henrissat B."/>
            <person name="Kuo A."/>
            <person name="Liang C."/>
            <person name="Lipzen A."/>
            <person name="Lutzoni F."/>
            <person name="Magnuson J."/>
            <person name="Mondo S."/>
            <person name="Nolan M."/>
            <person name="Ohm R."/>
            <person name="Pangilinan J."/>
            <person name="Park H.-J."/>
            <person name="Ramirez L."/>
            <person name="Alfaro M."/>
            <person name="Sun H."/>
            <person name="Tritt A."/>
            <person name="Yoshinaga Y."/>
            <person name="Zwiers L.-H."/>
            <person name="Turgeon B."/>
            <person name="Goodwin S."/>
            <person name="Spatafora J."/>
            <person name="Crous P."/>
            <person name="Grigoriev I."/>
        </authorList>
    </citation>
    <scope>NUCLEOTIDE SEQUENCE</scope>
    <source>
        <strain evidence="10">CBS 262.69</strain>
    </source>
</reference>
<dbReference type="EMBL" id="ML996702">
    <property type="protein sequence ID" value="KAF2397682.1"/>
    <property type="molecule type" value="Genomic_DNA"/>
</dbReference>
<dbReference type="InterPro" id="IPR001789">
    <property type="entry name" value="Sig_transdc_resp-reg_receiver"/>
</dbReference>
<feature type="region of interest" description="Disordered" evidence="7">
    <location>
        <begin position="249"/>
        <end position="342"/>
    </location>
</feature>
<dbReference type="PANTHER" id="PTHR43047">
    <property type="entry name" value="TWO-COMPONENT HISTIDINE PROTEIN KINASE"/>
    <property type="match status" value="1"/>
</dbReference>
<dbReference type="PROSITE" id="PS50109">
    <property type="entry name" value="HIS_KIN"/>
    <property type="match status" value="1"/>
</dbReference>
<dbReference type="Gene3D" id="3.30.565.10">
    <property type="entry name" value="Histidine kinase-like ATPase, C-terminal domain"/>
    <property type="match status" value="1"/>
</dbReference>
<dbReference type="SMART" id="SM00387">
    <property type="entry name" value="HATPase_c"/>
    <property type="match status" value="1"/>
</dbReference>
<dbReference type="SUPFAM" id="SSF55781">
    <property type="entry name" value="GAF domain-like"/>
    <property type="match status" value="1"/>
</dbReference>
<evidence type="ECO:0000256" key="4">
    <source>
        <dbReference type="ARBA" id="ARBA00022679"/>
    </source>
</evidence>
<dbReference type="PROSITE" id="PS50110">
    <property type="entry name" value="RESPONSE_REGULATORY"/>
    <property type="match status" value="1"/>
</dbReference>
<dbReference type="CDD" id="cd00082">
    <property type="entry name" value="HisKA"/>
    <property type="match status" value="1"/>
</dbReference>
<dbReference type="InterPro" id="IPR003594">
    <property type="entry name" value="HATPase_dom"/>
</dbReference>
<dbReference type="FunFam" id="1.10.287.130:FF:000023">
    <property type="entry name" value="Sensor histidine kinase/response regulator, putative"/>
    <property type="match status" value="1"/>
</dbReference>
<feature type="compositionally biased region" description="Low complexity" evidence="7">
    <location>
        <begin position="251"/>
        <end position="294"/>
    </location>
</feature>
<dbReference type="SUPFAM" id="SSF52172">
    <property type="entry name" value="CheY-like"/>
    <property type="match status" value="1"/>
</dbReference>
<evidence type="ECO:0000313" key="11">
    <source>
        <dbReference type="Proteomes" id="UP000799640"/>
    </source>
</evidence>